<dbReference type="AlphaFoldDB" id="A0A9D1AHH2"/>
<feature type="transmembrane region" description="Helical" evidence="3">
    <location>
        <begin position="931"/>
        <end position="959"/>
    </location>
</feature>
<reference evidence="5" key="2">
    <citation type="journal article" date="2021" name="PeerJ">
        <title>Extensive microbial diversity within the chicken gut microbiome revealed by metagenomics and culture.</title>
        <authorList>
            <person name="Gilroy R."/>
            <person name="Ravi A."/>
            <person name="Getino M."/>
            <person name="Pursley I."/>
            <person name="Horton D.L."/>
            <person name="Alikhan N.F."/>
            <person name="Baker D."/>
            <person name="Gharbi K."/>
            <person name="Hall N."/>
            <person name="Watson M."/>
            <person name="Adriaenssens E.M."/>
            <person name="Foster-Nyarko E."/>
            <person name="Jarju S."/>
            <person name="Secka A."/>
            <person name="Antonio M."/>
            <person name="Oren A."/>
            <person name="Chaudhuri R.R."/>
            <person name="La Ragione R."/>
            <person name="Hildebrand F."/>
            <person name="Pallen M.J."/>
        </authorList>
    </citation>
    <scope>NUCLEOTIDE SEQUENCE</scope>
    <source>
        <strain evidence="5">ChiW25-3613</strain>
    </source>
</reference>
<comment type="caution">
    <text evidence="5">The sequence shown here is derived from an EMBL/GenBank/DDBJ whole genome shotgun (WGS) entry which is preliminary data.</text>
</comment>
<reference evidence="5" key="1">
    <citation type="submission" date="2020-10" db="EMBL/GenBank/DDBJ databases">
        <authorList>
            <person name="Gilroy R."/>
        </authorList>
    </citation>
    <scope>NUCLEOTIDE SEQUENCE</scope>
    <source>
        <strain evidence="5">ChiW25-3613</strain>
    </source>
</reference>
<dbReference type="Gene3D" id="3.40.50.1700">
    <property type="entry name" value="Glycoside hydrolase family 3 C-terminal domain"/>
    <property type="match status" value="1"/>
</dbReference>
<dbReference type="Pfam" id="PF00933">
    <property type="entry name" value="Glyco_hydro_3"/>
    <property type="match status" value="1"/>
</dbReference>
<dbReference type="SUPFAM" id="SSF52279">
    <property type="entry name" value="Beta-D-glucan exohydrolase, C-terminal domain"/>
    <property type="match status" value="1"/>
</dbReference>
<dbReference type="GO" id="GO:0005975">
    <property type="term" value="P:carbohydrate metabolic process"/>
    <property type="evidence" value="ECO:0007669"/>
    <property type="project" value="InterPro"/>
</dbReference>
<accession>A0A9D1AHH2</accession>
<dbReference type="Gene3D" id="2.60.40.10">
    <property type="entry name" value="Immunoglobulins"/>
    <property type="match status" value="1"/>
</dbReference>
<evidence type="ECO:0000313" key="5">
    <source>
        <dbReference type="EMBL" id="HIR39816.1"/>
    </source>
</evidence>
<name>A0A9D1AHH2_9FIRM</name>
<keyword evidence="2 5" id="KW-0378">Hydrolase</keyword>
<dbReference type="Pfam" id="PF01915">
    <property type="entry name" value="Glyco_hydro_3_C"/>
    <property type="match status" value="1"/>
</dbReference>
<evidence type="ECO:0000256" key="1">
    <source>
        <dbReference type="ARBA" id="ARBA00005336"/>
    </source>
</evidence>
<dbReference type="Pfam" id="PF14310">
    <property type="entry name" value="Fn3-like"/>
    <property type="match status" value="1"/>
</dbReference>
<dbReference type="InterPro" id="IPR017853">
    <property type="entry name" value="GH"/>
</dbReference>
<dbReference type="SUPFAM" id="SSF51445">
    <property type="entry name" value="(Trans)glycosidases"/>
    <property type="match status" value="1"/>
</dbReference>
<dbReference type="InterPro" id="IPR001764">
    <property type="entry name" value="Glyco_hydro_3_N"/>
</dbReference>
<dbReference type="InterPro" id="IPR050288">
    <property type="entry name" value="Cellulose_deg_GH3"/>
</dbReference>
<dbReference type="PANTHER" id="PTHR42715">
    <property type="entry name" value="BETA-GLUCOSIDASE"/>
    <property type="match status" value="1"/>
</dbReference>
<sequence length="975" mass="107154">MLKNRKLWAGLTSVLILVLALAIFLGNLAFTRAGDVNRVLGTTPPTQDVTDDTNYIPSDYSSQEEMRAALKEYLIDSQIQGSVLLKNENNALPLEKGDNLTLIGGGAVNPIYHSGASASGNMTTVSLIDALSDEGFKLNQDVIDVLNSADTSYNLLGNIGEVPASTYDSVKSSFSVYGDAAVYVMRRYGGEEGDLNHGMGETPDWQSGPVGVPELSLHTEERETLKLLNENFDKVIVILNSANPIELDWLDSEEYGADACLWIAYPGVYGFLGVADILSGDADPSGRLVDTYAANSLSSPAMQNTGDFGFTNLSSLYRDSYLVYSEGIYVGYKYYETRYNDLVSGVNNANSSKGIYASAGSEWNYADEIVFPFGSGMSYADFTQELVSVDWNMESHEVTVKVNVKNGGDETYSGKSRDVVQLYVQLPWEKGQAEKSAIQLVDFEKSIELGPGESEEITLTFSDYLFATYDENAVNGADTSKTGCYVFDAGDYYFSIGENAHDALNNVLAARGVEGLYDENGNQVAGDSQKAYKVTLDELDNVTYATSPYTGEVVSNLFDDRDLNYFIKDSVTYLTRSDWNTFPDPVLGITATDVIKDLMENAQYEKPSDAPSVSEFKQSVDSDIEFFEMRDVDFDDDEKWEQFIDQLSLSELCRIVGDQRGIKKIDSINMPDYNYGNGPSGLEIGGILFNAEIVTASSFSKDVLSDRGYFMAEESYYVSQKQISAPGANIHRTPYSGRNAEYYSEDAIMSYICGREQAGAMAEKGLVSLIKHFVANDQETNRHGVATFMTEQTYREIYLKGFEGAMSSAGGSLGVMTSYNRIGCVPAASDTVSLEGVTRNEWGFKGINMTDSSKDASQYMFTADCLVAGSTQFCNDPDRSTEVMSLIASSKDGYVWQRLRDAAKYYFYSMSRTTLVNGLSKGVVVEDFVPWWQPAIITACVVIGVITVASAAMFIYSAYFAERRHSKKNDTADGR</sequence>
<dbReference type="GO" id="GO:0004553">
    <property type="term" value="F:hydrolase activity, hydrolyzing O-glycosyl compounds"/>
    <property type="evidence" value="ECO:0007669"/>
    <property type="project" value="InterPro"/>
</dbReference>
<evidence type="ECO:0000259" key="4">
    <source>
        <dbReference type="SMART" id="SM01217"/>
    </source>
</evidence>
<gene>
    <name evidence="5" type="ORF">IAB90_05475</name>
</gene>
<dbReference type="InterPro" id="IPR036962">
    <property type="entry name" value="Glyco_hydro_3_N_sf"/>
</dbReference>
<dbReference type="InterPro" id="IPR036881">
    <property type="entry name" value="Glyco_hydro_3_C_sf"/>
</dbReference>
<dbReference type="SMART" id="SM01217">
    <property type="entry name" value="Fn3_like"/>
    <property type="match status" value="1"/>
</dbReference>
<evidence type="ECO:0000256" key="2">
    <source>
        <dbReference type="ARBA" id="ARBA00022801"/>
    </source>
</evidence>
<comment type="similarity">
    <text evidence="1">Belongs to the glycosyl hydrolase 3 family.</text>
</comment>
<protein>
    <submittedName>
        <fullName evidence="5">Glycoside hydrolase family 3 protein</fullName>
    </submittedName>
</protein>
<dbReference type="Proteomes" id="UP000824179">
    <property type="component" value="Unassembled WGS sequence"/>
</dbReference>
<dbReference type="PANTHER" id="PTHR42715:SF10">
    <property type="entry name" value="BETA-GLUCOSIDASE"/>
    <property type="match status" value="1"/>
</dbReference>
<feature type="domain" description="Fibronectin type III-like" evidence="4">
    <location>
        <begin position="418"/>
        <end position="500"/>
    </location>
</feature>
<keyword evidence="3" id="KW-1133">Transmembrane helix</keyword>
<organism evidence="5 6">
    <name type="scientific">Candidatus Coproplasma stercoripullorum</name>
    <dbReference type="NCBI Taxonomy" id="2840751"/>
    <lineage>
        <taxon>Bacteria</taxon>
        <taxon>Bacillati</taxon>
        <taxon>Bacillota</taxon>
        <taxon>Clostridia</taxon>
        <taxon>Eubacteriales</taxon>
        <taxon>Candidatus Coproplasma</taxon>
    </lineage>
</organism>
<dbReference type="InterPro" id="IPR013783">
    <property type="entry name" value="Ig-like_fold"/>
</dbReference>
<dbReference type="InterPro" id="IPR026891">
    <property type="entry name" value="Fn3-like"/>
</dbReference>
<dbReference type="Gene3D" id="3.20.20.300">
    <property type="entry name" value="Glycoside hydrolase, family 3, N-terminal domain"/>
    <property type="match status" value="1"/>
</dbReference>
<dbReference type="InterPro" id="IPR002772">
    <property type="entry name" value="Glyco_hydro_3_C"/>
</dbReference>
<evidence type="ECO:0000256" key="3">
    <source>
        <dbReference type="SAM" id="Phobius"/>
    </source>
</evidence>
<evidence type="ECO:0000313" key="6">
    <source>
        <dbReference type="Proteomes" id="UP000824179"/>
    </source>
</evidence>
<keyword evidence="3" id="KW-0812">Transmembrane</keyword>
<dbReference type="EMBL" id="DVHB01000093">
    <property type="protein sequence ID" value="HIR39816.1"/>
    <property type="molecule type" value="Genomic_DNA"/>
</dbReference>
<dbReference type="PRINTS" id="PR00133">
    <property type="entry name" value="GLHYDRLASE3"/>
</dbReference>
<keyword evidence="3" id="KW-0472">Membrane</keyword>
<proteinExistence type="inferred from homology"/>